<dbReference type="KEGG" id="ttp:E6P07_00190"/>
<name>A0A6I6E522_THETI</name>
<evidence type="ECO:0008006" key="3">
    <source>
        <dbReference type="Google" id="ProtNLM"/>
    </source>
</evidence>
<dbReference type="RefSeq" id="WP_153973748.1">
    <property type="nucleotide sequence ID" value="NZ_CP039268.1"/>
</dbReference>
<evidence type="ECO:0000313" key="1">
    <source>
        <dbReference type="EMBL" id="QGU31548.1"/>
    </source>
</evidence>
<reference evidence="1 2" key="1">
    <citation type="submission" date="2019-12" db="EMBL/GenBank/DDBJ databases">
        <title>The complete genome of the thermophilic, anoxygenic phototrophic gammaproteobacterium Thermochromatium tepidum.</title>
        <authorList>
            <person name="Sattley W.M."/>
            <person name="Swingley W.D."/>
            <person name="Burchell B.M."/>
            <person name="Gurbani S.A."/>
            <person name="Kujawa C.M."/>
            <person name="Nuccio D.A."/>
            <person name="Schladweiler J."/>
            <person name="Shaffer K.N."/>
            <person name="Stokes L.M."/>
            <person name="Touchman J.W."/>
            <person name="Blankenship R.E."/>
            <person name="Madigan M.T."/>
        </authorList>
    </citation>
    <scope>NUCLEOTIDE SEQUENCE [LARGE SCALE GENOMIC DNA]</scope>
    <source>
        <strain evidence="1 2">ATCC 43061</strain>
    </source>
</reference>
<dbReference type="Proteomes" id="UP000426424">
    <property type="component" value="Chromosome"/>
</dbReference>
<proteinExistence type="predicted"/>
<gene>
    <name evidence="1" type="ORF">E6P07_00190</name>
</gene>
<accession>A0A6I6E522</accession>
<sequence length="149" mass="17536">MVAFEQLHAQNHKITELSNVFLYLVRDRSMCDTDVACDIFFNLTNHVREHMEVVDRDLCGKLLSYPDQSVKNTANRFLSGSTEIKRIFSAYVKQWCSEKRHSLTISDYASFLQDTEQMFALVMDRLQRETEHLYPLIRKLEEKQRQVAA</sequence>
<dbReference type="EMBL" id="CP039268">
    <property type="protein sequence ID" value="QGU31548.1"/>
    <property type="molecule type" value="Genomic_DNA"/>
</dbReference>
<keyword evidence="2" id="KW-1185">Reference proteome</keyword>
<protein>
    <recommendedName>
        <fullName evidence="3">Hemerythrin-like domain-containing protein</fullName>
    </recommendedName>
</protein>
<dbReference type="AlphaFoldDB" id="A0A6I6E522"/>
<dbReference type="OrthoDB" id="8809825at2"/>
<organism evidence="1 2">
    <name type="scientific">Thermochromatium tepidum ATCC 43061</name>
    <dbReference type="NCBI Taxonomy" id="316276"/>
    <lineage>
        <taxon>Bacteria</taxon>
        <taxon>Pseudomonadati</taxon>
        <taxon>Pseudomonadota</taxon>
        <taxon>Gammaproteobacteria</taxon>
        <taxon>Chromatiales</taxon>
        <taxon>Chromatiaceae</taxon>
        <taxon>Thermochromatium</taxon>
    </lineage>
</organism>
<evidence type="ECO:0000313" key="2">
    <source>
        <dbReference type="Proteomes" id="UP000426424"/>
    </source>
</evidence>